<comment type="caution">
    <text evidence="1">The sequence shown here is derived from an EMBL/GenBank/DDBJ whole genome shotgun (WGS) entry which is preliminary data.</text>
</comment>
<accession>A0ABQ7TVL6</accession>
<name>A0ABQ7TVL6_SOLTU</name>
<evidence type="ECO:0000313" key="2">
    <source>
        <dbReference type="Proteomes" id="UP000826656"/>
    </source>
</evidence>
<reference evidence="1 2" key="1">
    <citation type="journal article" date="2021" name="bioRxiv">
        <title>Chromosome-scale and haplotype-resolved genome assembly of a tetraploid potato cultivar.</title>
        <authorList>
            <person name="Sun H."/>
            <person name="Jiao W.-B."/>
            <person name="Krause K."/>
            <person name="Campoy J.A."/>
            <person name="Goel M."/>
            <person name="Folz-Donahue K."/>
            <person name="Kukat C."/>
            <person name="Huettel B."/>
            <person name="Schneeberger K."/>
        </authorList>
    </citation>
    <scope>NUCLEOTIDE SEQUENCE [LARGE SCALE GENOMIC DNA]</scope>
    <source>
        <strain evidence="1">SolTubOtavaFocal</strain>
        <tissue evidence="1">Leaves</tissue>
    </source>
</reference>
<sequence>MVQNNDNVVLLINEKEEYMHLAGVESEWVVDTTTSYHATSVRDLFFRYVADVRHIPDLRMNLVSGVALDRDGYENYFANKKWRLTKGGLVIAKGVGRGTLYRTNAEICQSELNAAHEVQICGIE</sequence>
<gene>
    <name evidence="1" type="ORF">KY290_037260</name>
</gene>
<dbReference type="EMBL" id="JAIVGD010000028">
    <property type="protein sequence ID" value="KAH0738555.1"/>
    <property type="molecule type" value="Genomic_DNA"/>
</dbReference>
<dbReference type="Proteomes" id="UP000826656">
    <property type="component" value="Unassembled WGS sequence"/>
</dbReference>
<protein>
    <submittedName>
        <fullName evidence="1">Uncharacterized protein</fullName>
    </submittedName>
</protein>
<proteinExistence type="predicted"/>
<keyword evidence="2" id="KW-1185">Reference proteome</keyword>
<organism evidence="1 2">
    <name type="scientific">Solanum tuberosum</name>
    <name type="common">Potato</name>
    <dbReference type="NCBI Taxonomy" id="4113"/>
    <lineage>
        <taxon>Eukaryota</taxon>
        <taxon>Viridiplantae</taxon>
        <taxon>Streptophyta</taxon>
        <taxon>Embryophyta</taxon>
        <taxon>Tracheophyta</taxon>
        <taxon>Spermatophyta</taxon>
        <taxon>Magnoliopsida</taxon>
        <taxon>eudicotyledons</taxon>
        <taxon>Gunneridae</taxon>
        <taxon>Pentapetalae</taxon>
        <taxon>asterids</taxon>
        <taxon>lamiids</taxon>
        <taxon>Solanales</taxon>
        <taxon>Solanaceae</taxon>
        <taxon>Solanoideae</taxon>
        <taxon>Solaneae</taxon>
        <taxon>Solanum</taxon>
    </lineage>
</organism>
<evidence type="ECO:0000313" key="1">
    <source>
        <dbReference type="EMBL" id="KAH0738555.1"/>
    </source>
</evidence>